<comment type="subcellular location">
    <subcellularLocation>
        <location evidence="1">Membrane</location>
        <topology evidence="1">Multi-pass membrane protein</topology>
    </subcellularLocation>
</comment>
<sequence>MVVVGNDIEGNLQTMAFLDALTVSFIYGCKVGWTSATTTLFLSEESPIKASQNDISWMVSVSYTGTIFSVLLCYNFSDKFSRKQFVIGCTIFYVIAWASILFTSSMNVIIFCFFLYGIACSMLYIICHVYIGEVANPKNRELIGASFNFATAIGIQVEFMMSAFNNYRWLALFPMLVSIFALLISVLMVESPYYLVSQGKDEQALQNLRFLNDKKDDEESVADLEPVKKYVNEQKNRPGFEDNFRIVLIPGNLKLIVILVIVNGVSIMNCLSIVSSTGYLLLNNFKDSVDGNLFVNIYSSLRIVFMLCSFITIKKFKRTSLFLVGYTTTGFIQLICAICYFVEERNGNSIDWLANVIAYLIVLILFIYQLTFAVALEILKLEILPHKFKEFYTSILCFTSDCFAFTIVKSYFYLEPILGNSFLMVVYTIISFVGATVVYFYVPDTKGKTLQQIRLDLNAESHGLNQ</sequence>
<feature type="transmembrane region" description="Helical" evidence="5">
    <location>
        <begin position="143"/>
        <end position="163"/>
    </location>
</feature>
<accession>A0AAN9T6M3</accession>
<evidence type="ECO:0000256" key="1">
    <source>
        <dbReference type="ARBA" id="ARBA00004141"/>
    </source>
</evidence>
<keyword evidence="3 5" id="KW-1133">Transmembrane helix</keyword>
<feature type="transmembrane region" description="Helical" evidence="5">
    <location>
        <begin position="293"/>
        <end position="313"/>
    </location>
</feature>
<dbReference type="PANTHER" id="PTHR48021:SF46">
    <property type="entry name" value="MAJOR FACILITATOR SUPERFAMILY (MFS) PROFILE DOMAIN-CONTAINING PROTEIN"/>
    <property type="match status" value="1"/>
</dbReference>
<dbReference type="InterPro" id="IPR020846">
    <property type="entry name" value="MFS_dom"/>
</dbReference>
<evidence type="ECO:0000256" key="3">
    <source>
        <dbReference type="ARBA" id="ARBA00022989"/>
    </source>
</evidence>
<feature type="transmembrane region" description="Helical" evidence="5">
    <location>
        <begin position="391"/>
        <end position="414"/>
    </location>
</feature>
<feature type="transmembrane region" description="Helical" evidence="5">
    <location>
        <begin position="357"/>
        <end position="379"/>
    </location>
</feature>
<dbReference type="InterPro" id="IPR050549">
    <property type="entry name" value="MFS_Trehalose_Transporter"/>
</dbReference>
<dbReference type="InterPro" id="IPR005828">
    <property type="entry name" value="MFS_sugar_transport-like"/>
</dbReference>
<feature type="transmembrane region" description="Helical" evidence="5">
    <location>
        <begin position="420"/>
        <end position="442"/>
    </location>
</feature>
<evidence type="ECO:0000256" key="4">
    <source>
        <dbReference type="ARBA" id="ARBA00023136"/>
    </source>
</evidence>
<evidence type="ECO:0000256" key="5">
    <source>
        <dbReference type="SAM" id="Phobius"/>
    </source>
</evidence>
<feature type="transmembrane region" description="Helical" evidence="5">
    <location>
        <begin position="255"/>
        <end position="281"/>
    </location>
</feature>
<dbReference type="GO" id="GO:0022857">
    <property type="term" value="F:transmembrane transporter activity"/>
    <property type="evidence" value="ECO:0007669"/>
    <property type="project" value="InterPro"/>
</dbReference>
<dbReference type="SUPFAM" id="SSF103473">
    <property type="entry name" value="MFS general substrate transporter"/>
    <property type="match status" value="1"/>
</dbReference>
<dbReference type="InterPro" id="IPR036259">
    <property type="entry name" value="MFS_trans_sf"/>
</dbReference>
<evidence type="ECO:0000313" key="8">
    <source>
        <dbReference type="Proteomes" id="UP001367676"/>
    </source>
</evidence>
<comment type="caution">
    <text evidence="7">The sequence shown here is derived from an EMBL/GenBank/DDBJ whole genome shotgun (WGS) entry which is preliminary data.</text>
</comment>
<organism evidence="7 8">
    <name type="scientific">Parthenolecanium corni</name>
    <dbReference type="NCBI Taxonomy" id="536013"/>
    <lineage>
        <taxon>Eukaryota</taxon>
        <taxon>Metazoa</taxon>
        <taxon>Ecdysozoa</taxon>
        <taxon>Arthropoda</taxon>
        <taxon>Hexapoda</taxon>
        <taxon>Insecta</taxon>
        <taxon>Pterygota</taxon>
        <taxon>Neoptera</taxon>
        <taxon>Paraneoptera</taxon>
        <taxon>Hemiptera</taxon>
        <taxon>Sternorrhyncha</taxon>
        <taxon>Coccoidea</taxon>
        <taxon>Coccidae</taxon>
        <taxon>Parthenolecanium</taxon>
    </lineage>
</organism>
<keyword evidence="8" id="KW-1185">Reference proteome</keyword>
<dbReference type="PANTHER" id="PTHR48021">
    <property type="match status" value="1"/>
</dbReference>
<evidence type="ECO:0000313" key="7">
    <source>
        <dbReference type="EMBL" id="KAK7574041.1"/>
    </source>
</evidence>
<dbReference type="Proteomes" id="UP001367676">
    <property type="component" value="Unassembled WGS sequence"/>
</dbReference>
<feature type="transmembrane region" description="Helical" evidence="5">
    <location>
        <begin position="320"/>
        <end position="342"/>
    </location>
</feature>
<evidence type="ECO:0000259" key="6">
    <source>
        <dbReference type="PROSITE" id="PS50850"/>
    </source>
</evidence>
<gene>
    <name evidence="7" type="ORF">V9T40_011232</name>
</gene>
<dbReference type="Gene3D" id="1.20.1250.20">
    <property type="entry name" value="MFS general substrate transporter like domains"/>
    <property type="match status" value="1"/>
</dbReference>
<dbReference type="Pfam" id="PF00083">
    <property type="entry name" value="Sugar_tr"/>
    <property type="match status" value="1"/>
</dbReference>
<dbReference type="GO" id="GO:0016020">
    <property type="term" value="C:membrane"/>
    <property type="evidence" value="ECO:0007669"/>
    <property type="project" value="UniProtKB-SubCell"/>
</dbReference>
<proteinExistence type="predicted"/>
<evidence type="ECO:0000256" key="2">
    <source>
        <dbReference type="ARBA" id="ARBA00022692"/>
    </source>
</evidence>
<keyword evidence="4 5" id="KW-0472">Membrane</keyword>
<reference evidence="7 8" key="1">
    <citation type="submission" date="2024-03" db="EMBL/GenBank/DDBJ databases">
        <title>Adaptation during the transition from Ophiocordyceps entomopathogen to insect associate is accompanied by gene loss and intensified selection.</title>
        <authorList>
            <person name="Ward C.M."/>
            <person name="Onetto C.A."/>
            <person name="Borneman A.R."/>
        </authorList>
    </citation>
    <scope>NUCLEOTIDE SEQUENCE [LARGE SCALE GENOMIC DNA]</scope>
    <source>
        <strain evidence="7">AWRI1</strain>
        <tissue evidence="7">Single Adult Female</tissue>
    </source>
</reference>
<feature type="transmembrane region" description="Helical" evidence="5">
    <location>
        <begin position="169"/>
        <end position="189"/>
    </location>
</feature>
<protein>
    <recommendedName>
        <fullName evidence="6">Major facilitator superfamily (MFS) profile domain-containing protein</fullName>
    </recommendedName>
</protein>
<keyword evidence="2 5" id="KW-0812">Transmembrane</keyword>
<name>A0AAN9T6M3_9HEMI</name>
<dbReference type="PROSITE" id="PS50850">
    <property type="entry name" value="MFS"/>
    <property type="match status" value="1"/>
</dbReference>
<dbReference type="AlphaFoldDB" id="A0AAN9T6M3"/>
<feature type="transmembrane region" description="Helical" evidence="5">
    <location>
        <begin position="55"/>
        <end position="73"/>
    </location>
</feature>
<dbReference type="EMBL" id="JBBCAQ010000037">
    <property type="protein sequence ID" value="KAK7574041.1"/>
    <property type="molecule type" value="Genomic_DNA"/>
</dbReference>
<feature type="domain" description="Major facilitator superfamily (MFS) profile" evidence="6">
    <location>
        <begin position="8"/>
        <end position="446"/>
    </location>
</feature>
<feature type="transmembrane region" description="Helical" evidence="5">
    <location>
        <begin position="108"/>
        <end position="131"/>
    </location>
</feature>
<feature type="transmembrane region" description="Helical" evidence="5">
    <location>
        <begin position="85"/>
        <end position="102"/>
    </location>
</feature>